<dbReference type="EC" id="3.1.1.61" evidence="2"/>
<gene>
    <name evidence="6" type="ordered locus">Hoch_2040</name>
</gene>
<dbReference type="HOGENOM" id="CLU_000445_51_1_7"/>
<dbReference type="STRING" id="502025.Hoch_2040"/>
<accession>D0LFY3</accession>
<comment type="catalytic activity">
    <reaction evidence="3">
        <text>[protein]-L-glutamate 5-O-methyl ester + H2O = L-glutamyl-[protein] + methanol + H(+)</text>
        <dbReference type="Rhea" id="RHEA:23236"/>
        <dbReference type="Rhea" id="RHEA-COMP:10208"/>
        <dbReference type="Rhea" id="RHEA-COMP:10311"/>
        <dbReference type="ChEBI" id="CHEBI:15377"/>
        <dbReference type="ChEBI" id="CHEBI:15378"/>
        <dbReference type="ChEBI" id="CHEBI:17790"/>
        <dbReference type="ChEBI" id="CHEBI:29973"/>
        <dbReference type="ChEBI" id="CHEBI:82795"/>
        <dbReference type="EC" id="3.1.1.61"/>
    </reaction>
</comment>
<evidence type="ECO:0000256" key="3">
    <source>
        <dbReference type="ARBA" id="ARBA00048267"/>
    </source>
</evidence>
<feature type="active site" evidence="4">
    <location>
        <position position="44"/>
    </location>
</feature>
<dbReference type="eggNOG" id="COG2201">
    <property type="taxonomic scope" value="Bacteria"/>
</dbReference>
<dbReference type="OrthoDB" id="9791760at2"/>
<dbReference type="Proteomes" id="UP000001880">
    <property type="component" value="Chromosome"/>
</dbReference>
<evidence type="ECO:0000313" key="6">
    <source>
        <dbReference type="EMBL" id="ACY14585.1"/>
    </source>
</evidence>
<sequence length="339" mass="36810">MSQTSTQHERVLCMGASAGGLTALRRLVAELPADFPAPICLVQHTPSDGPRLLDGLLTQAGKLRARFAEDGEPLTAGTIHIAPPGMHMVIDDGRLRHVRGPRENLARPAIDPLFRSAALHFKQQTIGVLLSGMLDDGVAGLSVIERCGGVAVIQDPEDAEAADMPQNALDAIGERLAAVLPADALGRYLRELRTVEPRTGANCPEHLGAEHRMFVAASGIDVVPMIGDPAALSCPTCGGPLWEMPDEDVRRYRCHVAHGFTTQCLGEEQRTGMEEALWAAVRTLDERVKTLGVMIQDAEKRGYRRIVDMYSDERKEAKRHADALRELFLGNLDKSPKGN</sequence>
<dbReference type="Gene3D" id="3.40.50.180">
    <property type="entry name" value="Methylesterase CheB, C-terminal domain"/>
    <property type="match status" value="1"/>
</dbReference>
<dbReference type="PIRSF" id="PIRSF036461">
    <property type="entry name" value="Chmtx_methlestr"/>
    <property type="match status" value="1"/>
</dbReference>
<organism evidence="6 7">
    <name type="scientific">Haliangium ochraceum (strain DSM 14365 / JCM 11303 / SMP-2)</name>
    <dbReference type="NCBI Taxonomy" id="502025"/>
    <lineage>
        <taxon>Bacteria</taxon>
        <taxon>Pseudomonadati</taxon>
        <taxon>Myxococcota</taxon>
        <taxon>Polyangia</taxon>
        <taxon>Haliangiales</taxon>
        <taxon>Kofleriaceae</taxon>
        <taxon>Haliangium</taxon>
    </lineage>
</organism>
<dbReference type="InterPro" id="IPR035909">
    <property type="entry name" value="CheB_C"/>
</dbReference>
<dbReference type="PANTHER" id="PTHR42872:SF6">
    <property type="entry name" value="PROTEIN-GLUTAMATE METHYLESTERASE_PROTEIN-GLUTAMINE GLUTAMINASE"/>
    <property type="match status" value="1"/>
</dbReference>
<dbReference type="KEGG" id="hoh:Hoch_2040"/>
<dbReference type="InterPro" id="IPR011247">
    <property type="entry name" value="Chemotax_prot-Glu_Me-esterase"/>
</dbReference>
<proteinExistence type="predicted"/>
<evidence type="ECO:0000313" key="7">
    <source>
        <dbReference type="Proteomes" id="UP000001880"/>
    </source>
</evidence>
<dbReference type="CDD" id="cd16433">
    <property type="entry name" value="CheB"/>
    <property type="match status" value="1"/>
</dbReference>
<dbReference type="GO" id="GO:0008984">
    <property type="term" value="F:protein-glutamate methylesterase activity"/>
    <property type="evidence" value="ECO:0007669"/>
    <property type="project" value="UniProtKB-EC"/>
</dbReference>
<name>D0LFY3_HALO1</name>
<protein>
    <recommendedName>
        <fullName evidence="2">protein-glutamate methylesterase</fullName>
        <ecNumber evidence="2">3.1.1.61</ecNumber>
    </recommendedName>
</protein>
<feature type="active site" evidence="4">
    <location>
        <position position="17"/>
    </location>
</feature>
<dbReference type="GO" id="GO:0000156">
    <property type="term" value="F:phosphorelay response regulator activity"/>
    <property type="evidence" value="ECO:0007669"/>
    <property type="project" value="InterPro"/>
</dbReference>
<dbReference type="PANTHER" id="PTHR42872">
    <property type="entry name" value="PROTEIN-GLUTAMATE METHYLESTERASE/PROTEIN-GLUTAMINE GLUTAMINASE"/>
    <property type="match status" value="1"/>
</dbReference>
<dbReference type="PROSITE" id="PS50122">
    <property type="entry name" value="CHEB"/>
    <property type="match status" value="1"/>
</dbReference>
<dbReference type="RefSeq" id="WP_012827193.1">
    <property type="nucleotide sequence ID" value="NC_013440.1"/>
</dbReference>
<evidence type="ECO:0000256" key="1">
    <source>
        <dbReference type="ARBA" id="ARBA00022801"/>
    </source>
</evidence>
<keyword evidence="1 4" id="KW-0378">Hydrolase</keyword>
<dbReference type="GO" id="GO:0005737">
    <property type="term" value="C:cytoplasm"/>
    <property type="evidence" value="ECO:0007669"/>
    <property type="project" value="InterPro"/>
</dbReference>
<feature type="domain" description="CheB-type methylesterase" evidence="5">
    <location>
        <begin position="5"/>
        <end position="171"/>
    </location>
</feature>
<keyword evidence="7" id="KW-1185">Reference proteome</keyword>
<keyword evidence="4" id="KW-0145">Chemotaxis</keyword>
<feature type="active site" evidence="4">
    <location>
        <position position="136"/>
    </location>
</feature>
<evidence type="ECO:0000259" key="5">
    <source>
        <dbReference type="PROSITE" id="PS50122"/>
    </source>
</evidence>
<dbReference type="AlphaFoldDB" id="D0LFY3"/>
<evidence type="ECO:0000256" key="4">
    <source>
        <dbReference type="PROSITE-ProRule" id="PRU00050"/>
    </source>
</evidence>
<reference evidence="6 7" key="1">
    <citation type="journal article" date="2010" name="Stand. Genomic Sci.">
        <title>Complete genome sequence of Haliangium ochraceum type strain (SMP-2).</title>
        <authorList>
            <consortium name="US DOE Joint Genome Institute (JGI-PGF)"/>
            <person name="Ivanova N."/>
            <person name="Daum C."/>
            <person name="Lang E."/>
            <person name="Abt B."/>
            <person name="Kopitz M."/>
            <person name="Saunders E."/>
            <person name="Lapidus A."/>
            <person name="Lucas S."/>
            <person name="Glavina Del Rio T."/>
            <person name="Nolan M."/>
            <person name="Tice H."/>
            <person name="Copeland A."/>
            <person name="Cheng J.F."/>
            <person name="Chen F."/>
            <person name="Bruce D."/>
            <person name="Goodwin L."/>
            <person name="Pitluck S."/>
            <person name="Mavromatis K."/>
            <person name="Pati A."/>
            <person name="Mikhailova N."/>
            <person name="Chen A."/>
            <person name="Palaniappan K."/>
            <person name="Land M."/>
            <person name="Hauser L."/>
            <person name="Chang Y.J."/>
            <person name="Jeffries C.D."/>
            <person name="Detter J.C."/>
            <person name="Brettin T."/>
            <person name="Rohde M."/>
            <person name="Goker M."/>
            <person name="Bristow J."/>
            <person name="Markowitz V."/>
            <person name="Eisen J.A."/>
            <person name="Hugenholtz P."/>
            <person name="Kyrpides N.C."/>
            <person name="Klenk H.P."/>
        </authorList>
    </citation>
    <scope>NUCLEOTIDE SEQUENCE [LARGE SCALE GENOMIC DNA]</scope>
    <source>
        <strain evidence="7">DSM 14365 / CIP 107738 / JCM 11303 / AJ 13395 / SMP-2</strain>
    </source>
</reference>
<dbReference type="GO" id="GO:0006935">
    <property type="term" value="P:chemotaxis"/>
    <property type="evidence" value="ECO:0007669"/>
    <property type="project" value="UniProtKB-UniRule"/>
</dbReference>
<dbReference type="EMBL" id="CP001804">
    <property type="protein sequence ID" value="ACY14585.1"/>
    <property type="molecule type" value="Genomic_DNA"/>
</dbReference>
<dbReference type="SUPFAM" id="SSF52738">
    <property type="entry name" value="Methylesterase CheB, C-terminal domain"/>
    <property type="match status" value="1"/>
</dbReference>
<dbReference type="InterPro" id="IPR000673">
    <property type="entry name" value="Sig_transdc_resp-reg_Me-estase"/>
</dbReference>
<dbReference type="Pfam" id="PF01339">
    <property type="entry name" value="CheB_methylest"/>
    <property type="match status" value="1"/>
</dbReference>
<evidence type="ECO:0000256" key="2">
    <source>
        <dbReference type="ARBA" id="ARBA00039140"/>
    </source>
</evidence>